<dbReference type="CDD" id="cd06173">
    <property type="entry name" value="MFS_MefA_like"/>
    <property type="match status" value="1"/>
</dbReference>
<evidence type="ECO:0000256" key="4">
    <source>
        <dbReference type="ARBA" id="ARBA00022692"/>
    </source>
</evidence>
<evidence type="ECO:0000256" key="7">
    <source>
        <dbReference type="SAM" id="MobiDB-lite"/>
    </source>
</evidence>
<dbReference type="PANTHER" id="PTHR43266:SF2">
    <property type="entry name" value="MAJOR FACILITATOR SUPERFAMILY (MFS) PROFILE DOMAIN-CONTAINING PROTEIN"/>
    <property type="match status" value="1"/>
</dbReference>
<evidence type="ECO:0000313" key="10">
    <source>
        <dbReference type="EMBL" id="ARF75455.1"/>
    </source>
</evidence>
<evidence type="ECO:0000256" key="2">
    <source>
        <dbReference type="ARBA" id="ARBA00022448"/>
    </source>
</evidence>
<feature type="transmembrane region" description="Helical" evidence="8">
    <location>
        <begin position="79"/>
        <end position="98"/>
    </location>
</feature>
<feature type="transmembrane region" description="Helical" evidence="8">
    <location>
        <begin position="47"/>
        <end position="73"/>
    </location>
</feature>
<comment type="subcellular location">
    <subcellularLocation>
        <location evidence="1">Cell membrane</location>
        <topology evidence="1">Multi-pass membrane protein</topology>
    </subcellularLocation>
</comment>
<evidence type="ECO:0000256" key="3">
    <source>
        <dbReference type="ARBA" id="ARBA00022475"/>
    </source>
</evidence>
<evidence type="ECO:0000256" key="8">
    <source>
        <dbReference type="SAM" id="Phobius"/>
    </source>
</evidence>
<dbReference type="KEGG" id="kab:B7C62_26770"/>
<dbReference type="PANTHER" id="PTHR43266">
    <property type="entry name" value="MACROLIDE-EFFLUX PROTEIN"/>
    <property type="match status" value="1"/>
</dbReference>
<dbReference type="Gene3D" id="1.20.1250.20">
    <property type="entry name" value="MFS general substrate transporter like domains"/>
    <property type="match status" value="1"/>
</dbReference>
<feature type="transmembrane region" description="Helical" evidence="8">
    <location>
        <begin position="208"/>
        <end position="225"/>
    </location>
</feature>
<keyword evidence="4 8" id="KW-0812">Transmembrane</keyword>
<keyword evidence="11" id="KW-1185">Reference proteome</keyword>
<dbReference type="Proteomes" id="UP000192251">
    <property type="component" value="Chromosome"/>
</dbReference>
<organism evidence="10 11">
    <name type="scientific">Kitasatospora albolonga</name>
    <dbReference type="NCBI Taxonomy" id="68173"/>
    <lineage>
        <taxon>Bacteria</taxon>
        <taxon>Bacillati</taxon>
        <taxon>Actinomycetota</taxon>
        <taxon>Actinomycetes</taxon>
        <taxon>Kitasatosporales</taxon>
        <taxon>Streptomycetaceae</taxon>
        <taxon>Kitasatospora</taxon>
    </lineage>
</organism>
<evidence type="ECO:0000313" key="11">
    <source>
        <dbReference type="Proteomes" id="UP000192251"/>
    </source>
</evidence>
<dbReference type="AlphaFoldDB" id="A0ABC8C0D7"/>
<dbReference type="InterPro" id="IPR036259">
    <property type="entry name" value="MFS_trans_sf"/>
</dbReference>
<feature type="domain" description="Major facilitator superfamily (MFS) profile" evidence="9">
    <location>
        <begin position="44"/>
        <end position="431"/>
    </location>
</feature>
<name>A0ABC8C0D7_9ACTN</name>
<feature type="transmembrane region" description="Helical" evidence="8">
    <location>
        <begin position="284"/>
        <end position="306"/>
    </location>
</feature>
<protein>
    <recommendedName>
        <fullName evidence="9">Major facilitator superfamily (MFS) profile domain-containing protein</fullName>
    </recommendedName>
</protein>
<dbReference type="InterPro" id="IPR011701">
    <property type="entry name" value="MFS"/>
</dbReference>
<feature type="transmembrane region" description="Helical" evidence="8">
    <location>
        <begin position="318"/>
        <end position="335"/>
    </location>
</feature>
<accession>A0ABC8C0D7</accession>
<dbReference type="EMBL" id="CP020563">
    <property type="protein sequence ID" value="ARF75455.1"/>
    <property type="molecule type" value="Genomic_DNA"/>
</dbReference>
<dbReference type="SUPFAM" id="SSF103473">
    <property type="entry name" value="MFS general substrate transporter"/>
    <property type="match status" value="1"/>
</dbReference>
<feature type="transmembrane region" description="Helical" evidence="8">
    <location>
        <begin position="381"/>
        <end position="399"/>
    </location>
</feature>
<sequence>MRGGHAMTDVRQEGTGEPAARALSAPEPVGKEAGPELPLRRNRAYHLLWIGTTSSEVGLNLSNIAFPLLALAATGSPGVAGAVGAVNALAQVAVGLPAGALVDRWDRKKIMLSCLFARMAALGCLTAAVAAGYPAVWLMLLTAAVAGGASSLFDPAEHASLPMVVTRSQLPTALSVNTARMHVGQLVGTSGGGFLFGIGRAVPFLADALAHLIAMVSIWFVDLPARERSRRPMSLIHRDIAAGFGFLWKQRFLRTSTLVLLVLNFLFQVLFLVTVVAAERGGAAPGQIGVMAAMFGVGGLLGALVAPRIYHAVSPRRAILGVIWILAVLVPLMALTEEVMVWGLLLAGMSFMAPTAYTVLGTQQILMTPDDMRGRLSSATNLFSGGAQAAGAAGGGLLAQWLTGAQAMLCCAAGLALLALVATAARGLRLPPAVGEQPTGPAGED</sequence>
<evidence type="ECO:0000259" key="9">
    <source>
        <dbReference type="PROSITE" id="PS50850"/>
    </source>
</evidence>
<feature type="transmembrane region" description="Helical" evidence="8">
    <location>
        <begin position="405"/>
        <end position="425"/>
    </location>
</feature>
<dbReference type="PROSITE" id="PS50850">
    <property type="entry name" value="MFS"/>
    <property type="match status" value="1"/>
</dbReference>
<proteinExistence type="predicted"/>
<keyword evidence="5 8" id="KW-1133">Transmembrane helix</keyword>
<keyword evidence="6 8" id="KW-0472">Membrane</keyword>
<evidence type="ECO:0000256" key="5">
    <source>
        <dbReference type="ARBA" id="ARBA00022989"/>
    </source>
</evidence>
<dbReference type="InterPro" id="IPR020846">
    <property type="entry name" value="MFS_dom"/>
</dbReference>
<feature type="transmembrane region" description="Helical" evidence="8">
    <location>
        <begin position="341"/>
        <end position="360"/>
    </location>
</feature>
<keyword evidence="3" id="KW-1003">Cell membrane</keyword>
<keyword evidence="2" id="KW-0813">Transport</keyword>
<gene>
    <name evidence="10" type="ORF">B7C62_26770</name>
</gene>
<dbReference type="GO" id="GO:0005886">
    <property type="term" value="C:plasma membrane"/>
    <property type="evidence" value="ECO:0007669"/>
    <property type="project" value="UniProtKB-SubCell"/>
</dbReference>
<evidence type="ECO:0000256" key="1">
    <source>
        <dbReference type="ARBA" id="ARBA00004651"/>
    </source>
</evidence>
<reference evidence="10 11" key="1">
    <citation type="submission" date="2017-04" db="EMBL/GenBank/DDBJ databases">
        <title>The complete genome sequence of Streptomyces albolongus YIM 101047, the producer of novel bafilomycins and novel odoriferous sesquiterpenoids.</title>
        <authorList>
            <person name="Yin M."/>
            <person name="Jiang Y."/>
        </authorList>
    </citation>
    <scope>NUCLEOTIDE SEQUENCE [LARGE SCALE GENOMIC DNA]</scope>
    <source>
        <strain evidence="10 11">YIM 101047</strain>
    </source>
</reference>
<dbReference type="Pfam" id="PF07690">
    <property type="entry name" value="MFS_1"/>
    <property type="match status" value="1"/>
</dbReference>
<evidence type="ECO:0000256" key="6">
    <source>
        <dbReference type="ARBA" id="ARBA00023136"/>
    </source>
</evidence>
<feature type="transmembrane region" description="Helical" evidence="8">
    <location>
        <begin position="258"/>
        <end position="278"/>
    </location>
</feature>
<feature type="region of interest" description="Disordered" evidence="7">
    <location>
        <begin position="1"/>
        <end position="35"/>
    </location>
</feature>